<evidence type="ECO:0000256" key="1">
    <source>
        <dbReference type="SAM" id="Phobius"/>
    </source>
</evidence>
<protein>
    <submittedName>
        <fullName evidence="2">Uncharacterized protein</fullName>
    </submittedName>
</protein>
<evidence type="ECO:0000313" key="2">
    <source>
        <dbReference type="EMBL" id="JAD40089.1"/>
    </source>
</evidence>
<keyword evidence="1" id="KW-0812">Transmembrane</keyword>
<feature type="transmembrane region" description="Helical" evidence="1">
    <location>
        <begin position="6"/>
        <end position="27"/>
    </location>
</feature>
<keyword evidence="1" id="KW-0472">Membrane</keyword>
<sequence>MHPFLLWFYACIANWQACIVCTTYYCWTISGTVLDQLINWAHDNMT</sequence>
<keyword evidence="1" id="KW-1133">Transmembrane helix</keyword>
<name>A0A0A8ZL42_ARUDO</name>
<dbReference type="AlphaFoldDB" id="A0A0A8ZL42"/>
<organism evidence="2">
    <name type="scientific">Arundo donax</name>
    <name type="common">Giant reed</name>
    <name type="synonym">Donax arundinaceus</name>
    <dbReference type="NCBI Taxonomy" id="35708"/>
    <lineage>
        <taxon>Eukaryota</taxon>
        <taxon>Viridiplantae</taxon>
        <taxon>Streptophyta</taxon>
        <taxon>Embryophyta</taxon>
        <taxon>Tracheophyta</taxon>
        <taxon>Spermatophyta</taxon>
        <taxon>Magnoliopsida</taxon>
        <taxon>Liliopsida</taxon>
        <taxon>Poales</taxon>
        <taxon>Poaceae</taxon>
        <taxon>PACMAD clade</taxon>
        <taxon>Arundinoideae</taxon>
        <taxon>Arundineae</taxon>
        <taxon>Arundo</taxon>
    </lineage>
</organism>
<dbReference type="EMBL" id="GBRH01257806">
    <property type="protein sequence ID" value="JAD40089.1"/>
    <property type="molecule type" value="Transcribed_RNA"/>
</dbReference>
<reference evidence="2" key="1">
    <citation type="submission" date="2014-09" db="EMBL/GenBank/DDBJ databases">
        <authorList>
            <person name="Magalhaes I.L.F."/>
            <person name="Oliveira U."/>
            <person name="Santos F.R."/>
            <person name="Vidigal T.H.D.A."/>
            <person name="Brescovit A.D."/>
            <person name="Santos A.J."/>
        </authorList>
    </citation>
    <scope>NUCLEOTIDE SEQUENCE</scope>
    <source>
        <tissue evidence="2">Shoot tissue taken approximately 20 cm above the soil surface</tissue>
    </source>
</reference>
<reference evidence="2" key="2">
    <citation type="journal article" date="2015" name="Data Brief">
        <title>Shoot transcriptome of the giant reed, Arundo donax.</title>
        <authorList>
            <person name="Barrero R.A."/>
            <person name="Guerrero F.D."/>
            <person name="Moolhuijzen P."/>
            <person name="Goolsby J.A."/>
            <person name="Tidwell J."/>
            <person name="Bellgard S.E."/>
            <person name="Bellgard M.I."/>
        </authorList>
    </citation>
    <scope>NUCLEOTIDE SEQUENCE</scope>
    <source>
        <tissue evidence="2">Shoot tissue taken approximately 20 cm above the soil surface</tissue>
    </source>
</reference>
<accession>A0A0A8ZL42</accession>
<proteinExistence type="predicted"/>